<comment type="function">
    <text evidence="5">An accessory protein needed during the final step in the assembly of 30S ribosomal subunit, possibly for assembly of the head region. Essential for efficient processing of 16S rRNA. May be needed both before and after RbfA during the maturation of 16S rRNA. It has affinity for free ribosomal 30S subunits but not for 70S ribosomes.</text>
</comment>
<keyword evidence="2 5" id="KW-0690">Ribosome biogenesis</keyword>
<dbReference type="InterPro" id="IPR036976">
    <property type="entry name" value="RimM_N_sf"/>
</dbReference>
<dbReference type="NCBIfam" id="TIGR02273">
    <property type="entry name" value="16S_RimM"/>
    <property type="match status" value="1"/>
</dbReference>
<evidence type="ECO:0000256" key="4">
    <source>
        <dbReference type="ARBA" id="ARBA00023186"/>
    </source>
</evidence>
<dbReference type="SUPFAM" id="SSF50346">
    <property type="entry name" value="PRC-barrel domain"/>
    <property type="match status" value="1"/>
</dbReference>
<evidence type="ECO:0000259" key="7">
    <source>
        <dbReference type="Pfam" id="PF24986"/>
    </source>
</evidence>
<evidence type="ECO:0000313" key="9">
    <source>
        <dbReference type="Proteomes" id="UP001495147"/>
    </source>
</evidence>
<dbReference type="Pfam" id="PF24986">
    <property type="entry name" value="PRC_RimM"/>
    <property type="match status" value="1"/>
</dbReference>
<dbReference type="InterPro" id="IPR056792">
    <property type="entry name" value="PRC_RimM"/>
</dbReference>
<comment type="similarity">
    <text evidence="5">Belongs to the RimM family.</text>
</comment>
<feature type="domain" description="Ribosome maturation factor RimM PRC barrel" evidence="7">
    <location>
        <begin position="117"/>
        <end position="188"/>
    </location>
</feature>
<evidence type="ECO:0000256" key="2">
    <source>
        <dbReference type="ARBA" id="ARBA00022517"/>
    </source>
</evidence>
<evidence type="ECO:0000259" key="6">
    <source>
        <dbReference type="Pfam" id="PF01782"/>
    </source>
</evidence>
<sequence>MPEQDGAAAPFFHAWPADAIEVGRILDAWGVKGWFKVQAYSGHGDALFNAKRWSLRSSGPKPGQRQITITSVREHGEGIVAKAEGIDDRNTAEQLRGWELHLSRSEFPKAGDGEYYWVDLIGLDVVNRDGAALGRVIGLIDTGPHCVFRIAPVGAAEPLKPDQERLIPFVGAFVDEVDLTARLIKVDWGLDY</sequence>
<dbReference type="Gene3D" id="2.30.30.240">
    <property type="entry name" value="PRC-barrel domain"/>
    <property type="match status" value="1"/>
</dbReference>
<dbReference type="Gene3D" id="2.40.30.60">
    <property type="entry name" value="RimM"/>
    <property type="match status" value="1"/>
</dbReference>
<dbReference type="EMBL" id="JBDPZD010000010">
    <property type="protein sequence ID" value="MEO3693716.1"/>
    <property type="molecule type" value="Genomic_DNA"/>
</dbReference>
<keyword evidence="9" id="KW-1185">Reference proteome</keyword>
<evidence type="ECO:0000313" key="8">
    <source>
        <dbReference type="EMBL" id="MEO3693716.1"/>
    </source>
</evidence>
<comment type="subunit">
    <text evidence="5">Binds ribosomal protein uS19.</text>
</comment>
<evidence type="ECO:0000256" key="5">
    <source>
        <dbReference type="HAMAP-Rule" id="MF_00014"/>
    </source>
</evidence>
<dbReference type="InterPro" id="IPR011961">
    <property type="entry name" value="RimM"/>
</dbReference>
<feature type="domain" description="RimM N-terminal" evidence="6">
    <location>
        <begin position="22"/>
        <end position="105"/>
    </location>
</feature>
<dbReference type="PANTHER" id="PTHR33692">
    <property type="entry name" value="RIBOSOME MATURATION FACTOR RIMM"/>
    <property type="match status" value="1"/>
</dbReference>
<dbReference type="HAMAP" id="MF_00014">
    <property type="entry name" value="Ribosome_mat_RimM"/>
    <property type="match status" value="1"/>
</dbReference>
<keyword evidence="4 5" id="KW-0143">Chaperone</keyword>
<dbReference type="InterPro" id="IPR002676">
    <property type="entry name" value="RimM_N"/>
</dbReference>
<name>A0ABV0G7K7_9BURK</name>
<comment type="domain">
    <text evidence="5">The PRC barrel domain binds ribosomal protein uS19.</text>
</comment>
<keyword evidence="1 5" id="KW-0963">Cytoplasm</keyword>
<evidence type="ECO:0000256" key="1">
    <source>
        <dbReference type="ARBA" id="ARBA00022490"/>
    </source>
</evidence>
<dbReference type="Pfam" id="PF01782">
    <property type="entry name" value="RimM"/>
    <property type="match status" value="1"/>
</dbReference>
<organism evidence="8 9">
    <name type="scientific">Roseateles paludis</name>
    <dbReference type="NCBI Taxonomy" id="3145238"/>
    <lineage>
        <taxon>Bacteria</taxon>
        <taxon>Pseudomonadati</taxon>
        <taxon>Pseudomonadota</taxon>
        <taxon>Betaproteobacteria</taxon>
        <taxon>Burkholderiales</taxon>
        <taxon>Sphaerotilaceae</taxon>
        <taxon>Roseateles</taxon>
    </lineage>
</organism>
<dbReference type="InterPro" id="IPR011033">
    <property type="entry name" value="PRC_barrel-like_sf"/>
</dbReference>
<keyword evidence="3 5" id="KW-0698">rRNA processing</keyword>
<comment type="subcellular location">
    <subcellularLocation>
        <location evidence="5">Cytoplasm</location>
    </subcellularLocation>
</comment>
<dbReference type="InterPro" id="IPR009000">
    <property type="entry name" value="Transl_B-barrel_sf"/>
</dbReference>
<dbReference type="PANTHER" id="PTHR33692:SF1">
    <property type="entry name" value="RIBOSOME MATURATION FACTOR RIMM"/>
    <property type="match status" value="1"/>
</dbReference>
<evidence type="ECO:0000256" key="3">
    <source>
        <dbReference type="ARBA" id="ARBA00022552"/>
    </source>
</evidence>
<reference evidence="8 9" key="1">
    <citation type="submission" date="2024-05" db="EMBL/GenBank/DDBJ databases">
        <title>Roseateles sp. DJS-2-20 16S ribosomal RNA gene Genome sequencing and assembly.</title>
        <authorList>
            <person name="Woo H."/>
        </authorList>
    </citation>
    <scope>NUCLEOTIDE SEQUENCE [LARGE SCALE GENOMIC DNA]</scope>
    <source>
        <strain evidence="8 9">DJS-2-20</strain>
    </source>
</reference>
<comment type="caution">
    <text evidence="8">The sequence shown here is derived from an EMBL/GenBank/DDBJ whole genome shotgun (WGS) entry which is preliminary data.</text>
</comment>
<proteinExistence type="inferred from homology"/>
<protein>
    <recommendedName>
        <fullName evidence="5">Ribosome maturation factor RimM</fullName>
    </recommendedName>
</protein>
<dbReference type="SUPFAM" id="SSF50447">
    <property type="entry name" value="Translation proteins"/>
    <property type="match status" value="1"/>
</dbReference>
<accession>A0ABV0G7K7</accession>
<dbReference type="Proteomes" id="UP001495147">
    <property type="component" value="Unassembled WGS sequence"/>
</dbReference>
<gene>
    <name evidence="5 8" type="primary">rimM</name>
    <name evidence="8" type="ORF">ABDJ85_19755</name>
</gene>